<dbReference type="Pfam" id="PF01610">
    <property type="entry name" value="DDE_Tnp_ISL3"/>
    <property type="match status" value="1"/>
</dbReference>
<dbReference type="PANTHER" id="PTHR33498">
    <property type="entry name" value="TRANSPOSASE FOR INSERTION SEQUENCE ELEMENT IS1557"/>
    <property type="match status" value="1"/>
</dbReference>
<comment type="caution">
    <text evidence="3">The sequence shown here is derived from an EMBL/GenBank/DDBJ whole genome shotgun (WGS) entry which is preliminary data.</text>
</comment>
<dbReference type="InterPro" id="IPR002560">
    <property type="entry name" value="Transposase_DDE"/>
</dbReference>
<dbReference type="NCBIfam" id="NF033550">
    <property type="entry name" value="transpos_ISL3"/>
    <property type="match status" value="1"/>
</dbReference>
<protein>
    <submittedName>
        <fullName evidence="3">ISL3 family transposase</fullName>
    </submittedName>
</protein>
<dbReference type="EMBL" id="JACSPV010000101">
    <property type="protein sequence ID" value="MBD8007727.1"/>
    <property type="molecule type" value="Genomic_DNA"/>
</dbReference>
<feature type="domain" description="Transposase IS204/IS1001/IS1096/IS1165 zinc-finger" evidence="2">
    <location>
        <begin position="39"/>
        <end position="84"/>
    </location>
</feature>
<reference evidence="3 4" key="1">
    <citation type="submission" date="2020-08" db="EMBL/GenBank/DDBJ databases">
        <title>A Genomic Blueprint of the Chicken Gut Microbiome.</title>
        <authorList>
            <person name="Gilroy R."/>
            <person name="Ravi A."/>
            <person name="Getino M."/>
            <person name="Pursley I."/>
            <person name="Horton D.L."/>
            <person name="Alikhan N.-F."/>
            <person name="Baker D."/>
            <person name="Gharbi K."/>
            <person name="Hall N."/>
            <person name="Watson M."/>
            <person name="Adriaenssens E.M."/>
            <person name="Foster-Nyarko E."/>
            <person name="Jarju S."/>
            <person name="Secka A."/>
            <person name="Antonio M."/>
            <person name="Oren A."/>
            <person name="Chaudhuri R."/>
            <person name="La Ragione R.M."/>
            <person name="Hildebrand F."/>
            <person name="Pallen M.J."/>
        </authorList>
    </citation>
    <scope>NUCLEOTIDE SEQUENCE [LARGE SCALE GENOMIC DNA]</scope>
    <source>
        <strain evidence="3 4">Sa1BUA2</strain>
    </source>
</reference>
<evidence type="ECO:0000313" key="3">
    <source>
        <dbReference type="EMBL" id="MBD8007727.1"/>
    </source>
</evidence>
<sequence>MQNDFITQLLGIKESYIEVEHAEVMDHAFHIEMGTKVRRVTCPNCKKKTKYVHGYRMQRVQGRLIEERPVVFHLRKRRYKCKACQKTFYETLGFVGRYQRRTCSLNEQVLTYVSENSFTQAGKICGVSSSSVLRLFDKRSIPQRRVLPRVLAIDEFKGDAGKEKFQTILVDAEKKEIIEVLPDRRVETLETYFGSCDIGNVQIVVMDMSRTFKRAVEKAFDKPLIIADRFHFMRQAYWALDKVRREVQKLLLKEERLSCKRGKKLLWLAPEKLDEKGREKVNELLDLHPNLKEAYELKNALHDWFHQSNTHTVKGNLEEWFQMVKNSSIRTFDSVVKTFMNWNTEILNAFVYPFNNGYIEGVNNTTKVIKRMSYGIKSFERLRKKILFRQAIRSVA</sequence>
<accession>A0ABR8VSI2</accession>
<dbReference type="InterPro" id="IPR047951">
    <property type="entry name" value="Transpos_ISL3"/>
</dbReference>
<evidence type="ECO:0000313" key="4">
    <source>
        <dbReference type="Proteomes" id="UP000648182"/>
    </source>
</evidence>
<dbReference type="Pfam" id="PF14690">
    <property type="entry name" value="Zn_ribbon_ISL3"/>
    <property type="match status" value="1"/>
</dbReference>
<name>A0ABR8VSI2_9BACI</name>
<dbReference type="RefSeq" id="WP_191816612.1">
    <property type="nucleotide sequence ID" value="NZ_JACSPV010000101.1"/>
</dbReference>
<dbReference type="PANTHER" id="PTHR33498:SF1">
    <property type="entry name" value="TRANSPOSASE FOR INSERTION SEQUENCE ELEMENT IS1557"/>
    <property type="match status" value="1"/>
</dbReference>
<gene>
    <name evidence="3" type="ORF">H9631_22095</name>
</gene>
<feature type="domain" description="Transposase IS204/IS1001/IS1096/IS1165 DDE" evidence="1">
    <location>
        <begin position="151"/>
        <end position="386"/>
    </location>
</feature>
<dbReference type="Proteomes" id="UP000648182">
    <property type="component" value="Unassembled WGS sequence"/>
</dbReference>
<evidence type="ECO:0000259" key="1">
    <source>
        <dbReference type="Pfam" id="PF01610"/>
    </source>
</evidence>
<proteinExistence type="predicted"/>
<dbReference type="InterPro" id="IPR029261">
    <property type="entry name" value="Transposase_Znf"/>
</dbReference>
<evidence type="ECO:0000259" key="2">
    <source>
        <dbReference type="Pfam" id="PF14690"/>
    </source>
</evidence>
<organism evidence="3 4">
    <name type="scientific">Bacillus norwichensis</name>
    <dbReference type="NCBI Taxonomy" id="2762217"/>
    <lineage>
        <taxon>Bacteria</taxon>
        <taxon>Bacillati</taxon>
        <taxon>Bacillota</taxon>
        <taxon>Bacilli</taxon>
        <taxon>Bacillales</taxon>
        <taxon>Bacillaceae</taxon>
        <taxon>Bacillus</taxon>
    </lineage>
</organism>
<keyword evidence="4" id="KW-1185">Reference proteome</keyword>